<dbReference type="InterPro" id="IPR015807">
    <property type="entry name" value="His-tRNA-ligase"/>
</dbReference>
<keyword evidence="4 11" id="KW-0963">Cytoplasm</keyword>
<keyword evidence="16" id="KW-1185">Reference proteome</keyword>
<dbReference type="Pfam" id="PF03129">
    <property type="entry name" value="HGTP_anticodon"/>
    <property type="match status" value="1"/>
</dbReference>
<keyword evidence="5 11" id="KW-0436">Ligase</keyword>
<dbReference type="PROSITE" id="PS50862">
    <property type="entry name" value="AA_TRNA_LIGASE_II"/>
    <property type="match status" value="1"/>
</dbReference>
<feature type="region of interest" description="Disordered" evidence="13">
    <location>
        <begin position="1"/>
        <end position="24"/>
    </location>
</feature>
<dbReference type="InterPro" id="IPR004516">
    <property type="entry name" value="HisRS/HisZ"/>
</dbReference>
<evidence type="ECO:0000256" key="9">
    <source>
        <dbReference type="ARBA" id="ARBA00023146"/>
    </source>
</evidence>
<dbReference type="GO" id="GO:0004821">
    <property type="term" value="F:histidine-tRNA ligase activity"/>
    <property type="evidence" value="ECO:0007669"/>
    <property type="project" value="UniProtKB-UniRule"/>
</dbReference>
<sequence>MWQRSTVNDTRTPPPSATASKSKSIQAVRGMNDILPPESARWEWLEDIVRRLMAGYAYRNIRTPVLEHTDLFVRGLGEVTDVVEKEMYSFQDRTDKHGDGAHLSLRPENTAGVVRAVSEHSLLHGGGQRLYYMAPMFRRERPQRGRYRQFHQIGAEALGYAGPEVDAELIVLAHDLWQALGLHGISLQLNSLGQPHERQQHRTALIAYLEQHHDQLDEDAQRRLYSNPLRILDTKNPAMQTLAEAAPRLLDFLGEESLRHFEAVQAILSAHGITWTLNPRLVRGLDYYNLTVFEFVTEELGAQGTICGGGRYDYLIEQIGGKPAPAVGWAMGVERVLELLKAQEIATPQATPDVYAIVPDTDSLPLVMQTLTQLRRQGVRVQMHTPADSRQGMGSFKSQFKRADASGAAHALIFGAEELSHGEVSLKPLREGNASQSTLALAELAQWSQALQSRL</sequence>
<dbReference type="GO" id="GO:0005524">
    <property type="term" value="F:ATP binding"/>
    <property type="evidence" value="ECO:0007669"/>
    <property type="project" value="UniProtKB-UniRule"/>
</dbReference>
<evidence type="ECO:0000256" key="13">
    <source>
        <dbReference type="SAM" id="MobiDB-lite"/>
    </source>
</evidence>
<dbReference type="EC" id="6.1.1.21" evidence="11"/>
<evidence type="ECO:0000313" key="16">
    <source>
        <dbReference type="Proteomes" id="UP000184327"/>
    </source>
</evidence>
<evidence type="ECO:0000256" key="1">
    <source>
        <dbReference type="ARBA" id="ARBA00004496"/>
    </source>
</evidence>
<feature type="binding site" evidence="12">
    <location>
        <position position="152"/>
    </location>
    <ligand>
        <name>L-histidine</name>
        <dbReference type="ChEBI" id="CHEBI:57595"/>
    </ligand>
</feature>
<feature type="binding site" evidence="12">
    <location>
        <position position="138"/>
    </location>
    <ligand>
        <name>L-histidine</name>
        <dbReference type="ChEBI" id="CHEBI:57595"/>
    </ligand>
</feature>
<evidence type="ECO:0000256" key="7">
    <source>
        <dbReference type="ARBA" id="ARBA00022840"/>
    </source>
</evidence>
<accession>A0A1M4ZHN7</accession>
<dbReference type="PIRSF" id="PIRSF001549">
    <property type="entry name" value="His-tRNA_synth"/>
    <property type="match status" value="1"/>
</dbReference>
<dbReference type="EMBL" id="FQUZ01000014">
    <property type="protein sequence ID" value="SHF17549.1"/>
    <property type="molecule type" value="Genomic_DNA"/>
</dbReference>
<gene>
    <name evidence="11" type="primary">hisS</name>
    <name evidence="15" type="ORF">SAMN02745117_01463</name>
</gene>
<dbReference type="Gene3D" id="3.40.50.800">
    <property type="entry name" value="Anticodon-binding domain"/>
    <property type="match status" value="1"/>
</dbReference>
<keyword evidence="7 11" id="KW-0067">ATP-binding</keyword>
<dbReference type="SUPFAM" id="SSF52954">
    <property type="entry name" value="Class II aaRS ABD-related"/>
    <property type="match status" value="1"/>
</dbReference>
<keyword evidence="6 11" id="KW-0547">Nucleotide-binding</keyword>
<dbReference type="Gene3D" id="3.30.930.10">
    <property type="entry name" value="Bira Bifunctional Protein, Domain 2"/>
    <property type="match status" value="1"/>
</dbReference>
<evidence type="ECO:0000256" key="12">
    <source>
        <dbReference type="PIRSR" id="PIRSR001549-1"/>
    </source>
</evidence>
<comment type="similarity">
    <text evidence="2 11">Belongs to the class-II aminoacyl-tRNA synthetase family.</text>
</comment>
<evidence type="ECO:0000256" key="10">
    <source>
        <dbReference type="ARBA" id="ARBA00047639"/>
    </source>
</evidence>
<organism evidence="15 16">
    <name type="scientific">Lampropedia hyalina DSM 16112</name>
    <dbReference type="NCBI Taxonomy" id="1122156"/>
    <lineage>
        <taxon>Bacteria</taxon>
        <taxon>Pseudomonadati</taxon>
        <taxon>Pseudomonadota</taxon>
        <taxon>Betaproteobacteria</taxon>
        <taxon>Burkholderiales</taxon>
        <taxon>Comamonadaceae</taxon>
        <taxon>Lampropedia</taxon>
    </lineage>
</organism>
<evidence type="ECO:0000256" key="8">
    <source>
        <dbReference type="ARBA" id="ARBA00022917"/>
    </source>
</evidence>
<dbReference type="FunFam" id="3.30.930.10:FF:000005">
    <property type="entry name" value="Histidine--tRNA ligase"/>
    <property type="match status" value="1"/>
</dbReference>
<evidence type="ECO:0000256" key="6">
    <source>
        <dbReference type="ARBA" id="ARBA00022741"/>
    </source>
</evidence>
<dbReference type="CDD" id="cd00773">
    <property type="entry name" value="HisRS-like_core"/>
    <property type="match status" value="1"/>
</dbReference>
<feature type="compositionally biased region" description="Polar residues" evidence="13">
    <location>
        <begin position="1"/>
        <end position="11"/>
    </location>
</feature>
<evidence type="ECO:0000313" key="15">
    <source>
        <dbReference type="EMBL" id="SHF17549.1"/>
    </source>
</evidence>
<dbReference type="InterPro" id="IPR036621">
    <property type="entry name" value="Anticodon-bd_dom_sf"/>
</dbReference>
<evidence type="ECO:0000259" key="14">
    <source>
        <dbReference type="PROSITE" id="PS50862"/>
    </source>
</evidence>
<feature type="binding site" evidence="12">
    <location>
        <position position="156"/>
    </location>
    <ligand>
        <name>L-histidine</name>
        <dbReference type="ChEBI" id="CHEBI:57595"/>
    </ligand>
</feature>
<dbReference type="PANTHER" id="PTHR43707">
    <property type="entry name" value="HISTIDYL-TRNA SYNTHETASE"/>
    <property type="match status" value="1"/>
</dbReference>
<dbReference type="STRING" id="1122156.SAMN02745117_01463"/>
<dbReference type="InterPro" id="IPR041715">
    <property type="entry name" value="HisRS-like_core"/>
</dbReference>
<dbReference type="InterPro" id="IPR006195">
    <property type="entry name" value="aa-tRNA-synth_II"/>
</dbReference>
<evidence type="ECO:0000256" key="4">
    <source>
        <dbReference type="ARBA" id="ARBA00022490"/>
    </source>
</evidence>
<dbReference type="GO" id="GO:0006427">
    <property type="term" value="P:histidyl-tRNA aminoacylation"/>
    <property type="evidence" value="ECO:0007669"/>
    <property type="project" value="UniProtKB-UniRule"/>
</dbReference>
<dbReference type="InterPro" id="IPR045864">
    <property type="entry name" value="aa-tRNA-synth_II/BPL/LPL"/>
</dbReference>
<dbReference type="SUPFAM" id="SSF55681">
    <property type="entry name" value="Class II aaRS and biotin synthetases"/>
    <property type="match status" value="1"/>
</dbReference>
<evidence type="ECO:0000256" key="11">
    <source>
        <dbReference type="HAMAP-Rule" id="MF_00127"/>
    </source>
</evidence>
<feature type="binding site" evidence="12">
    <location>
        <position position="283"/>
    </location>
    <ligand>
        <name>L-histidine</name>
        <dbReference type="ChEBI" id="CHEBI:57595"/>
    </ligand>
</feature>
<dbReference type="PANTHER" id="PTHR43707:SF1">
    <property type="entry name" value="HISTIDINE--TRNA LIGASE, MITOCHONDRIAL-RELATED"/>
    <property type="match status" value="1"/>
</dbReference>
<proteinExistence type="inferred from homology"/>
<comment type="catalytic activity">
    <reaction evidence="10 11">
        <text>tRNA(His) + L-histidine + ATP = L-histidyl-tRNA(His) + AMP + diphosphate + H(+)</text>
        <dbReference type="Rhea" id="RHEA:17313"/>
        <dbReference type="Rhea" id="RHEA-COMP:9665"/>
        <dbReference type="Rhea" id="RHEA-COMP:9689"/>
        <dbReference type="ChEBI" id="CHEBI:15378"/>
        <dbReference type="ChEBI" id="CHEBI:30616"/>
        <dbReference type="ChEBI" id="CHEBI:33019"/>
        <dbReference type="ChEBI" id="CHEBI:57595"/>
        <dbReference type="ChEBI" id="CHEBI:78442"/>
        <dbReference type="ChEBI" id="CHEBI:78527"/>
        <dbReference type="ChEBI" id="CHEBI:456215"/>
        <dbReference type="EC" id="6.1.1.21"/>
    </reaction>
</comment>
<dbReference type="AlphaFoldDB" id="A0A1M4ZHN7"/>
<dbReference type="InterPro" id="IPR004154">
    <property type="entry name" value="Anticodon-bd"/>
</dbReference>
<dbReference type="GO" id="GO:0005737">
    <property type="term" value="C:cytoplasm"/>
    <property type="evidence" value="ECO:0007669"/>
    <property type="project" value="UniProtKB-SubCell"/>
</dbReference>
<dbReference type="NCBIfam" id="TIGR00442">
    <property type="entry name" value="hisS"/>
    <property type="match status" value="1"/>
</dbReference>
<evidence type="ECO:0000256" key="5">
    <source>
        <dbReference type="ARBA" id="ARBA00022598"/>
    </source>
</evidence>
<protein>
    <recommendedName>
        <fullName evidence="11">Histidine--tRNA ligase</fullName>
        <ecNumber evidence="11">6.1.1.21</ecNumber>
    </recommendedName>
    <alternativeName>
        <fullName evidence="11">Histidyl-tRNA synthetase</fullName>
        <shortName evidence="11">HisRS</shortName>
    </alternativeName>
</protein>
<feature type="domain" description="Aminoacyl-transfer RNA synthetases class-II family profile" evidence="14">
    <location>
        <begin position="45"/>
        <end position="359"/>
    </location>
</feature>
<dbReference type="Proteomes" id="UP000184327">
    <property type="component" value="Unassembled WGS sequence"/>
</dbReference>
<dbReference type="Pfam" id="PF13393">
    <property type="entry name" value="tRNA-synt_His"/>
    <property type="match status" value="1"/>
</dbReference>
<comment type="subunit">
    <text evidence="3 11">Homodimer.</text>
</comment>
<keyword evidence="9 11" id="KW-0030">Aminoacyl-tRNA synthetase</keyword>
<evidence type="ECO:0000256" key="2">
    <source>
        <dbReference type="ARBA" id="ARBA00008226"/>
    </source>
</evidence>
<evidence type="ECO:0000256" key="3">
    <source>
        <dbReference type="ARBA" id="ARBA00011738"/>
    </source>
</evidence>
<name>A0A1M4ZHN7_9BURK</name>
<reference evidence="15 16" key="1">
    <citation type="submission" date="2016-11" db="EMBL/GenBank/DDBJ databases">
        <authorList>
            <person name="Jaros S."/>
            <person name="Januszkiewicz K."/>
            <person name="Wedrychowicz H."/>
        </authorList>
    </citation>
    <scope>NUCLEOTIDE SEQUENCE [LARGE SCALE GENOMIC DNA]</scope>
    <source>
        <strain evidence="15 16">DSM 16112</strain>
    </source>
</reference>
<dbReference type="HAMAP" id="MF_00127">
    <property type="entry name" value="His_tRNA_synth"/>
    <property type="match status" value="1"/>
</dbReference>
<feature type="binding site" evidence="12">
    <location>
        <begin position="287"/>
        <end position="288"/>
    </location>
    <ligand>
        <name>L-histidine</name>
        <dbReference type="ChEBI" id="CHEBI:57595"/>
    </ligand>
</feature>
<keyword evidence="8 11" id="KW-0648">Protein biosynthesis</keyword>
<comment type="subcellular location">
    <subcellularLocation>
        <location evidence="1 11">Cytoplasm</location>
    </subcellularLocation>
</comment>
<feature type="binding site" evidence="12">
    <location>
        <begin position="108"/>
        <end position="110"/>
    </location>
    <ligand>
        <name>L-histidine</name>
        <dbReference type="ChEBI" id="CHEBI:57595"/>
    </ligand>
</feature>